<protein>
    <submittedName>
        <fullName evidence="2">Uncharacterized protein</fullName>
    </submittedName>
</protein>
<accession>A0ABN0SZW7</accession>
<sequence>MLLTEHLRMEQHLREKIEQENAEIFNLMEQYGEMMYLYQVEGLSPEAEAQLEQLNQVTIDAGVQRAIRQEQMEEAAQADEKPFTAGRWAQIRRTYLQSYRPEEWLRMLQTGEAAQHLQQIQQETETRYRTMYQQEEERQILGQDLKGLEEIRRSRMIEAQITETLTADLSN</sequence>
<comment type="caution">
    <text evidence="2">The sequence shown here is derived from an EMBL/GenBank/DDBJ whole genome shotgun (WGS) entry which is preliminary data.</text>
</comment>
<dbReference type="Proteomes" id="UP001500399">
    <property type="component" value="Unassembled WGS sequence"/>
</dbReference>
<evidence type="ECO:0000313" key="2">
    <source>
        <dbReference type="EMBL" id="GAA0207811.1"/>
    </source>
</evidence>
<dbReference type="Pfam" id="PF14198">
    <property type="entry name" value="TnpV"/>
    <property type="match status" value="1"/>
</dbReference>
<gene>
    <name evidence="2" type="ORF">GCM10008919_08820</name>
</gene>
<evidence type="ECO:0000313" key="3">
    <source>
        <dbReference type="Proteomes" id="UP001500399"/>
    </source>
</evidence>
<proteinExistence type="predicted"/>
<reference evidence="2 3" key="1">
    <citation type="journal article" date="2019" name="Int. J. Syst. Evol. Microbiol.">
        <title>The Global Catalogue of Microorganisms (GCM) 10K type strain sequencing project: providing services to taxonomists for standard genome sequencing and annotation.</title>
        <authorList>
            <consortium name="The Broad Institute Genomics Platform"/>
            <consortium name="The Broad Institute Genome Sequencing Center for Infectious Disease"/>
            <person name="Wu L."/>
            <person name="Ma J."/>
        </authorList>
    </citation>
    <scope>NUCLEOTIDE SEQUENCE [LARGE SCALE GENOMIC DNA]</scope>
    <source>
        <strain evidence="2 3">JCM 8542</strain>
    </source>
</reference>
<name>A0ABN0SZW7_9FIRM</name>
<keyword evidence="3" id="KW-1185">Reference proteome</keyword>
<evidence type="ECO:0000256" key="1">
    <source>
        <dbReference type="SAM" id="Coils"/>
    </source>
</evidence>
<feature type="coiled-coil region" evidence="1">
    <location>
        <begin position="3"/>
        <end position="30"/>
    </location>
</feature>
<dbReference type="EMBL" id="BAAACR010000005">
    <property type="protein sequence ID" value="GAA0207811.1"/>
    <property type="molecule type" value="Genomic_DNA"/>
</dbReference>
<keyword evidence="1" id="KW-0175">Coiled coil</keyword>
<organism evidence="2 3">
    <name type="scientific">Selenomonas dianae</name>
    <dbReference type="NCBI Taxonomy" id="135079"/>
    <lineage>
        <taxon>Bacteria</taxon>
        <taxon>Bacillati</taxon>
        <taxon>Bacillota</taxon>
        <taxon>Negativicutes</taxon>
        <taxon>Selenomonadales</taxon>
        <taxon>Selenomonadaceae</taxon>
        <taxon>Selenomonas</taxon>
    </lineage>
</organism>
<dbReference type="InterPro" id="IPR026989">
    <property type="entry name" value="TnpV"/>
</dbReference>